<sequence>MHIYLNEKNGESFKQLYFLFFQIVYAFAQTREPQGITTKTIGINICSEK</sequence>
<organism evidence="1 2">
    <name type="scientific">Citrobacter europaeus</name>
    <dbReference type="NCBI Taxonomy" id="1914243"/>
    <lineage>
        <taxon>Bacteria</taxon>
        <taxon>Pseudomonadati</taxon>
        <taxon>Pseudomonadota</taxon>
        <taxon>Gammaproteobacteria</taxon>
        <taxon>Enterobacterales</taxon>
        <taxon>Enterobacteriaceae</taxon>
        <taxon>Citrobacter</taxon>
    </lineage>
</organism>
<accession>A0ABY0JXD8</accession>
<dbReference type="EMBL" id="FLUX01000007">
    <property type="protein sequence ID" value="SCA74968.1"/>
    <property type="molecule type" value="Genomic_DNA"/>
</dbReference>
<keyword evidence="2" id="KW-1185">Reference proteome</keyword>
<evidence type="ECO:0000313" key="1">
    <source>
        <dbReference type="EMBL" id="SCA74968.1"/>
    </source>
</evidence>
<evidence type="ECO:0000313" key="2">
    <source>
        <dbReference type="Proteomes" id="UP000195338"/>
    </source>
</evidence>
<reference evidence="1 2" key="1">
    <citation type="submission" date="2016-04" db="EMBL/GenBank/DDBJ databases">
        <authorList>
            <person name="Mornico D."/>
        </authorList>
    </citation>
    <scope>NUCLEOTIDE SEQUENCE [LARGE SCALE GENOMIC DNA]</scope>
    <source>
        <strain evidence="1 2">A121</strain>
    </source>
</reference>
<comment type="caution">
    <text evidence="1">The sequence shown here is derived from an EMBL/GenBank/DDBJ whole genome shotgun (WGS) entry which is preliminary data.</text>
</comment>
<gene>
    <name evidence="1" type="ORF">BN4901_0833</name>
</gene>
<proteinExistence type="predicted"/>
<protein>
    <submittedName>
        <fullName evidence="1">Uncharacterized protein</fullName>
    </submittedName>
</protein>
<dbReference type="Proteomes" id="UP000195338">
    <property type="component" value="Unassembled WGS sequence"/>
</dbReference>
<name>A0ABY0JXD8_9ENTR</name>